<comment type="caution">
    <text evidence="2">The sequence shown here is derived from an EMBL/GenBank/DDBJ whole genome shotgun (WGS) entry which is preliminary data.</text>
</comment>
<proteinExistence type="predicted"/>
<accession>A0A8J2JCV7</accession>
<name>A0A8J2JCV7_9HEXA</name>
<reference evidence="2" key="1">
    <citation type="submission" date="2021-06" db="EMBL/GenBank/DDBJ databases">
        <authorList>
            <person name="Hodson N. C."/>
            <person name="Mongue J. A."/>
            <person name="Jaron S. K."/>
        </authorList>
    </citation>
    <scope>NUCLEOTIDE SEQUENCE</scope>
</reference>
<organism evidence="2 3">
    <name type="scientific">Allacma fusca</name>
    <dbReference type="NCBI Taxonomy" id="39272"/>
    <lineage>
        <taxon>Eukaryota</taxon>
        <taxon>Metazoa</taxon>
        <taxon>Ecdysozoa</taxon>
        <taxon>Arthropoda</taxon>
        <taxon>Hexapoda</taxon>
        <taxon>Collembola</taxon>
        <taxon>Symphypleona</taxon>
        <taxon>Sminthuridae</taxon>
        <taxon>Allacma</taxon>
    </lineage>
</organism>
<dbReference type="Proteomes" id="UP000708208">
    <property type="component" value="Unassembled WGS sequence"/>
</dbReference>
<dbReference type="Pfam" id="PF12937">
    <property type="entry name" value="F-box-like"/>
    <property type="match status" value="1"/>
</dbReference>
<dbReference type="EMBL" id="CAJVCH010038829">
    <property type="protein sequence ID" value="CAG7716467.1"/>
    <property type="molecule type" value="Genomic_DNA"/>
</dbReference>
<gene>
    <name evidence="2" type="ORF">AFUS01_LOCUS5975</name>
</gene>
<feature type="domain" description="F-box" evidence="1">
    <location>
        <begin position="34"/>
        <end position="62"/>
    </location>
</feature>
<dbReference type="AlphaFoldDB" id="A0A8J2JCV7"/>
<evidence type="ECO:0000259" key="1">
    <source>
        <dbReference type="Pfam" id="PF12937"/>
    </source>
</evidence>
<evidence type="ECO:0000313" key="2">
    <source>
        <dbReference type="EMBL" id="CAG7716467.1"/>
    </source>
</evidence>
<dbReference type="InterPro" id="IPR001810">
    <property type="entry name" value="F-box_dom"/>
</dbReference>
<sequence>MLNIAKRQAKTNPTTEHQEVAFFTSNILSNHLLVFEIFNHLPNSDLLSYSLVCKKWYAVCREILGRHRRILLVLSSIDDIQSLESLVELTDNPILEKNLRFRGVKFDFSDSHFHIFNKKVKPSQATKEKTFQLLAEIFQRIEMKTVIMNFFLAHGDNKTKALKTFLPILPVENIEFFKTEGMNLDWMTVMEVLRGRKFLKLKSLDTSQFYTQRLSRLKMVFEVCPSMTEWFMPVCLPHVREFVETNRVSLIKKLEICGDISSDEVRLIEEASPILRELEIPCNFKTFGSIFIERVTRIVASSVESLEVFHFPWIETLENFIKTDKFPPLVNVQRIHIRYYFKPDRMEVIICNPDYSRMFPNVNIPWLQSRL</sequence>
<protein>
    <recommendedName>
        <fullName evidence="1">F-box domain-containing protein</fullName>
    </recommendedName>
</protein>
<keyword evidence="3" id="KW-1185">Reference proteome</keyword>
<evidence type="ECO:0000313" key="3">
    <source>
        <dbReference type="Proteomes" id="UP000708208"/>
    </source>
</evidence>